<evidence type="ECO:0000256" key="5">
    <source>
        <dbReference type="ARBA" id="ARBA00022801"/>
    </source>
</evidence>
<dbReference type="GO" id="GO:0008810">
    <property type="term" value="F:cellulase activity"/>
    <property type="evidence" value="ECO:0007669"/>
    <property type="project" value="UniProtKB-EC"/>
</dbReference>
<evidence type="ECO:0000259" key="9">
    <source>
        <dbReference type="Pfam" id="PF00150"/>
    </source>
</evidence>
<evidence type="ECO:0000313" key="10">
    <source>
        <dbReference type="EMBL" id="PMD46232.1"/>
    </source>
</evidence>
<evidence type="ECO:0000256" key="2">
    <source>
        <dbReference type="ARBA" id="ARBA00005641"/>
    </source>
</evidence>
<sequence>MRFSTCLLAAGLSALTFSAPVDRDRDDECDWEPELNKKVHKPTHSSKIKLHSTVSIPTSSSTIKTTATFSTSTIISVSTSASLSESLATSLSSTTTSSSDIPLATYSSTALSSSAISSPASSYTSPTSAALSTSTSISISISSPAVELLATPSSSTFTSSTNSPLATLATSIMPSSRVKVPTASSSTAAASSSTSKSGALQWLGANESGAEFGSNIPGVLGTDYIFPDTASIQTLMNQGMNIFRIPFLMERLAQGTITSALDAAYLSGLQTVVSFITAAGAHAVLDPHNYGRYDGNVITSTSDFQTFWTNVATEFKSNDKVIFDCNNEFHDMPSNELVAALNQACIDGVRAAGATTQYIFVEGTAWSGAWTWITSGNSDVMGYLTDPYDKIVYEMHQYLDSDASGTSSTCVSTTIGAERIAAATAWLRANNKKGIIGEFAGGVNSQCETAVTGMLDALVASNDVWLGALWWGAGPWWGDYIYSLEPPSGTAYSTYIDILTSYV</sequence>
<evidence type="ECO:0000256" key="1">
    <source>
        <dbReference type="ARBA" id="ARBA00000966"/>
    </source>
</evidence>
<keyword evidence="6 7" id="KW-0326">Glycosidase</keyword>
<reference evidence="10 11" key="1">
    <citation type="submission" date="2016-04" db="EMBL/GenBank/DDBJ databases">
        <title>A degradative enzymes factory behind the ericoid mycorrhizal symbiosis.</title>
        <authorList>
            <consortium name="DOE Joint Genome Institute"/>
            <person name="Martino E."/>
            <person name="Morin E."/>
            <person name="Grelet G."/>
            <person name="Kuo A."/>
            <person name="Kohler A."/>
            <person name="Daghino S."/>
            <person name="Barry K."/>
            <person name="Choi C."/>
            <person name="Cichocki N."/>
            <person name="Clum A."/>
            <person name="Copeland A."/>
            <person name="Hainaut M."/>
            <person name="Haridas S."/>
            <person name="Labutti K."/>
            <person name="Lindquist E."/>
            <person name="Lipzen A."/>
            <person name="Khouja H.-R."/>
            <person name="Murat C."/>
            <person name="Ohm R."/>
            <person name="Olson A."/>
            <person name="Spatafora J."/>
            <person name="Veneault-Fourrey C."/>
            <person name="Henrissat B."/>
            <person name="Grigoriev I."/>
            <person name="Martin F."/>
            <person name="Perotto S."/>
        </authorList>
    </citation>
    <scope>NUCLEOTIDE SEQUENCE [LARGE SCALE GENOMIC DNA]</scope>
    <source>
        <strain evidence="10 11">F</strain>
    </source>
</reference>
<comment type="similarity">
    <text evidence="2 7">Belongs to the glycosyl hydrolase 5 (cellulase A) family.</text>
</comment>
<feature type="signal peptide" evidence="8">
    <location>
        <begin position="1"/>
        <end position="18"/>
    </location>
</feature>
<dbReference type="Proteomes" id="UP000235786">
    <property type="component" value="Unassembled WGS sequence"/>
</dbReference>
<evidence type="ECO:0000256" key="3">
    <source>
        <dbReference type="ARBA" id="ARBA00012601"/>
    </source>
</evidence>
<dbReference type="FunFam" id="3.20.20.80:FF:000078">
    <property type="entry name" value="Endo-beta-1,4-glucanase B"/>
    <property type="match status" value="1"/>
</dbReference>
<evidence type="ECO:0000313" key="11">
    <source>
        <dbReference type="Proteomes" id="UP000235786"/>
    </source>
</evidence>
<accession>A0A2J6S642</accession>
<dbReference type="AlphaFoldDB" id="A0A2J6S642"/>
<evidence type="ECO:0000256" key="7">
    <source>
        <dbReference type="RuleBase" id="RU361153"/>
    </source>
</evidence>
<organism evidence="10 11">
    <name type="scientific">Hyaloscypha variabilis (strain UAMH 11265 / GT02V1 / F)</name>
    <name type="common">Meliniomyces variabilis</name>
    <dbReference type="NCBI Taxonomy" id="1149755"/>
    <lineage>
        <taxon>Eukaryota</taxon>
        <taxon>Fungi</taxon>
        <taxon>Dikarya</taxon>
        <taxon>Ascomycota</taxon>
        <taxon>Pezizomycotina</taxon>
        <taxon>Leotiomycetes</taxon>
        <taxon>Helotiales</taxon>
        <taxon>Hyaloscyphaceae</taxon>
        <taxon>Hyaloscypha</taxon>
        <taxon>Hyaloscypha variabilis</taxon>
    </lineage>
</organism>
<gene>
    <name evidence="10" type="ORF">L207DRAFT_507152</name>
</gene>
<feature type="chain" id="PRO_5014337198" description="cellulase" evidence="8">
    <location>
        <begin position="19"/>
        <end position="503"/>
    </location>
</feature>
<comment type="catalytic activity">
    <reaction evidence="1">
        <text>Endohydrolysis of (1-&gt;4)-beta-D-glucosidic linkages in cellulose, lichenin and cereal beta-D-glucans.</text>
        <dbReference type="EC" id="3.2.1.4"/>
    </reaction>
</comment>
<evidence type="ECO:0000256" key="8">
    <source>
        <dbReference type="SAM" id="SignalP"/>
    </source>
</evidence>
<evidence type="ECO:0000256" key="6">
    <source>
        <dbReference type="ARBA" id="ARBA00023295"/>
    </source>
</evidence>
<dbReference type="InterPro" id="IPR017853">
    <property type="entry name" value="GH"/>
</dbReference>
<dbReference type="STRING" id="1149755.A0A2J6S642"/>
<dbReference type="SUPFAM" id="SSF51445">
    <property type="entry name" value="(Trans)glycosidases"/>
    <property type="match status" value="1"/>
</dbReference>
<keyword evidence="5 7" id="KW-0378">Hydrolase</keyword>
<feature type="domain" description="Glycoside hydrolase family 5" evidence="9">
    <location>
        <begin position="207"/>
        <end position="473"/>
    </location>
</feature>
<dbReference type="Gene3D" id="3.20.20.80">
    <property type="entry name" value="Glycosidases"/>
    <property type="match status" value="1"/>
</dbReference>
<protein>
    <recommendedName>
        <fullName evidence="3">cellulase</fullName>
        <ecNumber evidence="3">3.2.1.4</ecNumber>
    </recommendedName>
</protein>
<keyword evidence="4 8" id="KW-0732">Signal</keyword>
<proteinExistence type="inferred from homology"/>
<dbReference type="GO" id="GO:0009251">
    <property type="term" value="P:glucan catabolic process"/>
    <property type="evidence" value="ECO:0007669"/>
    <property type="project" value="UniProtKB-ARBA"/>
</dbReference>
<dbReference type="PANTHER" id="PTHR34142:SF1">
    <property type="entry name" value="GLYCOSIDE HYDROLASE FAMILY 5 DOMAIN-CONTAINING PROTEIN"/>
    <property type="match status" value="1"/>
</dbReference>
<dbReference type="EMBL" id="KZ613939">
    <property type="protein sequence ID" value="PMD46232.1"/>
    <property type="molecule type" value="Genomic_DNA"/>
</dbReference>
<name>A0A2J6S642_HYAVF</name>
<dbReference type="Pfam" id="PF00150">
    <property type="entry name" value="Cellulase"/>
    <property type="match status" value="1"/>
</dbReference>
<dbReference type="OrthoDB" id="5823761at2759"/>
<evidence type="ECO:0000256" key="4">
    <source>
        <dbReference type="ARBA" id="ARBA00022729"/>
    </source>
</evidence>
<dbReference type="EC" id="3.2.1.4" evidence="3"/>
<dbReference type="PANTHER" id="PTHR34142">
    <property type="entry name" value="ENDO-BETA-1,4-GLUCANASE A"/>
    <property type="match status" value="1"/>
</dbReference>
<keyword evidence="11" id="KW-1185">Reference proteome</keyword>
<dbReference type="InterPro" id="IPR001547">
    <property type="entry name" value="Glyco_hydro_5"/>
</dbReference>